<dbReference type="AlphaFoldDB" id="A0A5C6DJ65"/>
<name>A0A5C6DJ65_9BACT</name>
<protein>
    <recommendedName>
        <fullName evidence="3">RHS repeat-associated core domain protein</fullName>
    </recommendedName>
</protein>
<evidence type="ECO:0000313" key="2">
    <source>
        <dbReference type="Proteomes" id="UP000315471"/>
    </source>
</evidence>
<keyword evidence="2" id="KW-1185">Reference proteome</keyword>
<comment type="caution">
    <text evidence="1">The sequence shown here is derived from an EMBL/GenBank/DDBJ whole genome shotgun (WGS) entry which is preliminary data.</text>
</comment>
<proteinExistence type="predicted"/>
<organism evidence="1 2">
    <name type="scientific">Novipirellula aureliae</name>
    <dbReference type="NCBI Taxonomy" id="2527966"/>
    <lineage>
        <taxon>Bacteria</taxon>
        <taxon>Pseudomonadati</taxon>
        <taxon>Planctomycetota</taxon>
        <taxon>Planctomycetia</taxon>
        <taxon>Pirellulales</taxon>
        <taxon>Pirellulaceae</taxon>
        <taxon>Novipirellula</taxon>
    </lineage>
</organism>
<reference evidence="1 2" key="1">
    <citation type="submission" date="2019-02" db="EMBL/GenBank/DDBJ databases">
        <title>Deep-cultivation of Planctomycetes and their phenomic and genomic characterization uncovers novel biology.</title>
        <authorList>
            <person name="Wiegand S."/>
            <person name="Jogler M."/>
            <person name="Boedeker C."/>
            <person name="Pinto D."/>
            <person name="Vollmers J."/>
            <person name="Rivas-Marin E."/>
            <person name="Kohn T."/>
            <person name="Peeters S.H."/>
            <person name="Heuer A."/>
            <person name="Rast P."/>
            <person name="Oberbeckmann S."/>
            <person name="Bunk B."/>
            <person name="Jeske O."/>
            <person name="Meyerdierks A."/>
            <person name="Storesund J.E."/>
            <person name="Kallscheuer N."/>
            <person name="Luecker S."/>
            <person name="Lage O.M."/>
            <person name="Pohl T."/>
            <person name="Merkel B.J."/>
            <person name="Hornburger P."/>
            <person name="Mueller R.-W."/>
            <person name="Bruemmer F."/>
            <person name="Labrenz M."/>
            <person name="Spormann A.M."/>
            <person name="Op Den Camp H."/>
            <person name="Overmann J."/>
            <person name="Amann R."/>
            <person name="Jetten M.S.M."/>
            <person name="Mascher T."/>
            <person name="Medema M.H."/>
            <person name="Devos D.P."/>
            <person name="Kaster A.-K."/>
            <person name="Ovreas L."/>
            <person name="Rohde M."/>
            <person name="Galperin M.Y."/>
            <person name="Jogler C."/>
        </authorList>
    </citation>
    <scope>NUCLEOTIDE SEQUENCE [LARGE SCALE GENOMIC DNA]</scope>
    <source>
        <strain evidence="1 2">Q31b</strain>
    </source>
</reference>
<dbReference type="Proteomes" id="UP000315471">
    <property type="component" value="Unassembled WGS sequence"/>
</dbReference>
<gene>
    <name evidence="1" type="ORF">Q31b_49130</name>
</gene>
<evidence type="ECO:0000313" key="1">
    <source>
        <dbReference type="EMBL" id="TWU36632.1"/>
    </source>
</evidence>
<sequence>MIRSGNKRVLRTSVQTSAVRTTLLRDTFFNAFPLTTNATSKGSECSCHPNDISAVHDNDHASMYDPTGKSRSRDPIGFKGSPWNLYEYVNSKPLISTDPLGLLGDPDPLPKTKPPIPKTKIVKNCVRIGGKAFLVVSVFVEGVLVGKWIGDECFPRIPVDSDRAPECKGNKTCIYSCRYIGPEACSTVFTISYKVNNCSRDCPSNIKIDVCNADPRGQAARDGGCDGKHSQRRCR</sequence>
<dbReference type="Gene3D" id="2.180.10.10">
    <property type="entry name" value="RHS repeat-associated core"/>
    <property type="match status" value="1"/>
</dbReference>
<accession>A0A5C6DJ65</accession>
<evidence type="ECO:0008006" key="3">
    <source>
        <dbReference type="Google" id="ProtNLM"/>
    </source>
</evidence>
<dbReference type="EMBL" id="SJPY01000008">
    <property type="protein sequence ID" value="TWU36632.1"/>
    <property type="molecule type" value="Genomic_DNA"/>
</dbReference>